<dbReference type="InterPro" id="IPR032694">
    <property type="entry name" value="CopC/D"/>
</dbReference>
<evidence type="ECO:0000256" key="4">
    <source>
        <dbReference type="ARBA" id="ARBA00023008"/>
    </source>
</evidence>
<evidence type="ECO:0000256" key="5">
    <source>
        <dbReference type="SAM" id="MobiDB-lite"/>
    </source>
</evidence>
<reference evidence="8 9" key="1">
    <citation type="journal article" date="2009" name="Int. J. Syst. Evol. Microbiol.">
        <title>Janibacter hoylei sp. nov., Bacillus isronensis sp. nov. and Bacillus aryabhattai sp. nov., isolated from cryotubes used for collecting air from the upper atmosphere.</title>
        <authorList>
            <person name="Shivaji S."/>
            <person name="Chaturvedi P."/>
            <person name="Begum Z."/>
            <person name="Pindi P.K."/>
            <person name="Manorama R."/>
            <person name="Padmanaban D.A."/>
            <person name="Shouche Y.S."/>
            <person name="Pawar S."/>
            <person name="Vaishampayan P."/>
            <person name="Dutt C.B."/>
            <person name="Datta G.N."/>
            <person name="Manchanda R.K."/>
            <person name="Rao U.R."/>
            <person name="Bhargava P.M."/>
            <person name="Narlikar J.V."/>
        </authorList>
    </citation>
    <scope>NUCLEOTIDE SEQUENCE [LARGE SCALE GENOMIC DNA]</scope>
    <source>
        <strain evidence="8 9">PVAS-1</strain>
    </source>
</reference>
<evidence type="ECO:0000313" key="9">
    <source>
        <dbReference type="Proteomes" id="UP000288711"/>
    </source>
</evidence>
<feature type="compositionally biased region" description="Low complexity" evidence="5">
    <location>
        <begin position="158"/>
        <end position="220"/>
    </location>
</feature>
<protein>
    <recommendedName>
        <fullName evidence="7">CopC domain-containing protein</fullName>
    </recommendedName>
</protein>
<feature type="transmembrane region" description="Helical" evidence="6">
    <location>
        <begin position="29"/>
        <end position="51"/>
    </location>
</feature>
<dbReference type="InterPro" id="IPR014755">
    <property type="entry name" value="Cu-Rt/internalin_Ig-like"/>
</dbReference>
<comment type="caution">
    <text evidence="8">The sequence shown here is derived from an EMBL/GenBank/DDBJ whole genome shotgun (WGS) entry which is preliminary data.</text>
</comment>
<dbReference type="InterPro" id="IPR007348">
    <property type="entry name" value="CopC_dom"/>
</dbReference>
<accession>A0A444BB83</accession>
<keyword evidence="6" id="KW-0472">Membrane</keyword>
<organism evidence="8 9">
    <name type="scientific">Janibacter hoylei PVAS-1</name>
    <dbReference type="NCBI Taxonomy" id="1210046"/>
    <lineage>
        <taxon>Bacteria</taxon>
        <taxon>Bacillati</taxon>
        <taxon>Actinomycetota</taxon>
        <taxon>Actinomycetes</taxon>
        <taxon>Micrococcales</taxon>
        <taxon>Intrasporangiaceae</taxon>
        <taxon>Janibacter</taxon>
    </lineage>
</organism>
<feature type="compositionally biased region" description="Acidic residues" evidence="5">
    <location>
        <begin position="238"/>
        <end position="249"/>
    </location>
</feature>
<sequence>MLVTTHLPGPYRRIGHDGRVITTDRPHPPFVRVATVLAALAALLLAALVAAPPAAAHARLEASSPKDGSTLTATPPEVMLRFNEPVKDGLNQVSVKSGSTDVTDGDLELAGNTVYQPLKTVIDAGDYTITYKVVSADGHPISGSVKFTYAPPEGDQGAGEPTTSATSGTSSDAPSSSSSTSGTTPPPASSTSEPTTPSSTQEPSTSSSTSPEESASTSPTDGETAPSLPDDSGTTDDAAGEEATTDDDSGTPWWAWAAGLGGLLVILAGIGLLLRGRRDPGDAEEIDLDEWRD</sequence>
<dbReference type="PANTHER" id="PTHR34820:SF4">
    <property type="entry name" value="INNER MEMBRANE PROTEIN YEBZ"/>
    <property type="match status" value="1"/>
</dbReference>
<dbReference type="GO" id="GO:0042597">
    <property type="term" value="C:periplasmic space"/>
    <property type="evidence" value="ECO:0007669"/>
    <property type="project" value="InterPro"/>
</dbReference>
<evidence type="ECO:0000259" key="7">
    <source>
        <dbReference type="Pfam" id="PF04234"/>
    </source>
</evidence>
<dbReference type="SUPFAM" id="SSF81296">
    <property type="entry name" value="E set domains"/>
    <property type="match status" value="1"/>
</dbReference>
<dbReference type="GO" id="GO:0030313">
    <property type="term" value="C:cell envelope"/>
    <property type="evidence" value="ECO:0007669"/>
    <property type="project" value="UniProtKB-SubCell"/>
</dbReference>
<comment type="subcellular location">
    <subcellularLocation>
        <location evidence="1">Cell envelope</location>
    </subcellularLocation>
</comment>
<dbReference type="GO" id="GO:0046688">
    <property type="term" value="P:response to copper ion"/>
    <property type="evidence" value="ECO:0007669"/>
    <property type="project" value="InterPro"/>
</dbReference>
<dbReference type="InterPro" id="IPR014756">
    <property type="entry name" value="Ig_E-set"/>
</dbReference>
<name>A0A444BB83_9MICO</name>
<keyword evidence="6" id="KW-1133">Transmembrane helix</keyword>
<feature type="domain" description="CopC" evidence="7">
    <location>
        <begin position="57"/>
        <end position="148"/>
    </location>
</feature>
<dbReference type="GO" id="GO:0006825">
    <property type="term" value="P:copper ion transport"/>
    <property type="evidence" value="ECO:0007669"/>
    <property type="project" value="InterPro"/>
</dbReference>
<dbReference type="PANTHER" id="PTHR34820">
    <property type="entry name" value="INNER MEMBRANE PROTEIN YEBZ"/>
    <property type="match status" value="1"/>
</dbReference>
<dbReference type="Gene3D" id="2.60.40.1220">
    <property type="match status" value="1"/>
</dbReference>
<keyword evidence="4" id="KW-0186">Copper</keyword>
<evidence type="ECO:0000256" key="3">
    <source>
        <dbReference type="ARBA" id="ARBA00022729"/>
    </source>
</evidence>
<evidence type="ECO:0000256" key="2">
    <source>
        <dbReference type="ARBA" id="ARBA00022723"/>
    </source>
</evidence>
<proteinExistence type="predicted"/>
<dbReference type="EMBL" id="PIPF01000001">
    <property type="protein sequence ID" value="RWU85682.1"/>
    <property type="molecule type" value="Genomic_DNA"/>
</dbReference>
<keyword evidence="9" id="KW-1185">Reference proteome</keyword>
<keyword evidence="6" id="KW-0812">Transmembrane</keyword>
<feature type="transmembrane region" description="Helical" evidence="6">
    <location>
        <begin position="253"/>
        <end position="274"/>
    </location>
</feature>
<feature type="region of interest" description="Disordered" evidence="5">
    <location>
        <begin position="145"/>
        <end position="254"/>
    </location>
</feature>
<dbReference type="GO" id="GO:0005886">
    <property type="term" value="C:plasma membrane"/>
    <property type="evidence" value="ECO:0007669"/>
    <property type="project" value="TreeGrafter"/>
</dbReference>
<gene>
    <name evidence="8" type="ORF">CWN80_01545</name>
</gene>
<keyword evidence="2" id="KW-0479">Metal-binding</keyword>
<evidence type="ECO:0000256" key="6">
    <source>
        <dbReference type="SAM" id="Phobius"/>
    </source>
</evidence>
<dbReference type="GO" id="GO:0005507">
    <property type="term" value="F:copper ion binding"/>
    <property type="evidence" value="ECO:0007669"/>
    <property type="project" value="InterPro"/>
</dbReference>
<keyword evidence="3" id="KW-0732">Signal</keyword>
<evidence type="ECO:0000313" key="8">
    <source>
        <dbReference type="EMBL" id="RWU85682.1"/>
    </source>
</evidence>
<dbReference type="Proteomes" id="UP000288711">
    <property type="component" value="Unassembled WGS sequence"/>
</dbReference>
<dbReference type="AlphaFoldDB" id="A0A444BB83"/>
<evidence type="ECO:0000256" key="1">
    <source>
        <dbReference type="ARBA" id="ARBA00004196"/>
    </source>
</evidence>
<dbReference type="Pfam" id="PF04234">
    <property type="entry name" value="CopC"/>
    <property type="match status" value="1"/>
</dbReference>